<sequence>MKKLVFSILFSFLSLFSFAQSGPDEDQLGAWYMYFFNKSFNNSQFGIQGDVQFRLWSPVSDLEQLLIRSGLTYSPKNADILFTLGYANITTGAFGEDDATVMENRVYQEALFPTKVGRNFLFTHRFRYEQRWVESQDLRTRYRYNLFLNVPLNGTTLDKGIVYLAMYNEIFLNGQRDIGEGRTVEIFDRNRLYLGGGYGLLSNLRIQGGWMLQTTDNWSKGQLQFSLHHKL</sequence>
<evidence type="ECO:0008006" key="4">
    <source>
        <dbReference type="Google" id="ProtNLM"/>
    </source>
</evidence>
<dbReference type="Proteomes" id="UP000198790">
    <property type="component" value="Unassembled WGS sequence"/>
</dbReference>
<feature type="chain" id="PRO_5011721401" description="DUF2490 domain-containing protein" evidence="1">
    <location>
        <begin position="20"/>
        <end position="231"/>
    </location>
</feature>
<evidence type="ECO:0000313" key="3">
    <source>
        <dbReference type="Proteomes" id="UP000198790"/>
    </source>
</evidence>
<dbReference type="STRING" id="237018.SAMN04489723_10629"/>
<dbReference type="EMBL" id="FOKK01000006">
    <property type="protein sequence ID" value="SFB24158.1"/>
    <property type="molecule type" value="Genomic_DNA"/>
</dbReference>
<organism evidence="2 3">
    <name type="scientific">Algoriphagus aquimarinus</name>
    <dbReference type="NCBI Taxonomy" id="237018"/>
    <lineage>
        <taxon>Bacteria</taxon>
        <taxon>Pseudomonadati</taxon>
        <taxon>Bacteroidota</taxon>
        <taxon>Cytophagia</taxon>
        <taxon>Cytophagales</taxon>
        <taxon>Cyclobacteriaceae</taxon>
        <taxon>Algoriphagus</taxon>
    </lineage>
</organism>
<name>A0A1I0ZIC6_9BACT</name>
<proteinExistence type="predicted"/>
<evidence type="ECO:0000256" key="1">
    <source>
        <dbReference type="SAM" id="SignalP"/>
    </source>
</evidence>
<dbReference type="RefSeq" id="WP_092896600.1">
    <property type="nucleotide sequence ID" value="NZ_FOKK01000006.1"/>
</dbReference>
<keyword evidence="3" id="KW-1185">Reference proteome</keyword>
<dbReference type="Pfam" id="PF10677">
    <property type="entry name" value="DUF2490"/>
    <property type="match status" value="1"/>
</dbReference>
<protein>
    <recommendedName>
        <fullName evidence="4">DUF2490 domain-containing protein</fullName>
    </recommendedName>
</protein>
<dbReference type="InterPro" id="IPR019619">
    <property type="entry name" value="DUF2490"/>
</dbReference>
<gene>
    <name evidence="2" type="ORF">SAMN04489723_10629</name>
</gene>
<accession>A0A1I0ZIC6</accession>
<dbReference type="AlphaFoldDB" id="A0A1I0ZIC6"/>
<evidence type="ECO:0000313" key="2">
    <source>
        <dbReference type="EMBL" id="SFB24158.1"/>
    </source>
</evidence>
<reference evidence="2 3" key="1">
    <citation type="submission" date="2016-10" db="EMBL/GenBank/DDBJ databases">
        <authorList>
            <person name="de Groot N.N."/>
        </authorList>
    </citation>
    <scope>NUCLEOTIDE SEQUENCE [LARGE SCALE GENOMIC DNA]</scope>
    <source>
        <strain evidence="2 3">DSM 23399</strain>
    </source>
</reference>
<dbReference type="OrthoDB" id="1118734at2"/>
<keyword evidence="1" id="KW-0732">Signal</keyword>
<feature type="signal peptide" evidence="1">
    <location>
        <begin position="1"/>
        <end position="19"/>
    </location>
</feature>